<dbReference type="Gene3D" id="3.40.30.120">
    <property type="match status" value="1"/>
</dbReference>
<name>A0ABS4T876_9PSEU</name>
<dbReference type="Gene3D" id="3.50.50.60">
    <property type="entry name" value="FAD/NAD(P)-binding domain"/>
    <property type="match status" value="1"/>
</dbReference>
<evidence type="ECO:0000259" key="4">
    <source>
        <dbReference type="Pfam" id="PF01494"/>
    </source>
</evidence>
<accession>A0ABS4T876</accession>
<dbReference type="Pfam" id="PF01494">
    <property type="entry name" value="FAD_binding_3"/>
    <property type="match status" value="1"/>
</dbReference>
<evidence type="ECO:0000313" key="6">
    <source>
        <dbReference type="Proteomes" id="UP001519332"/>
    </source>
</evidence>
<comment type="caution">
    <text evidence="5">The sequence shown here is derived from an EMBL/GenBank/DDBJ whole genome shotgun (WGS) entry which is preliminary data.</text>
</comment>
<dbReference type="InterPro" id="IPR002938">
    <property type="entry name" value="FAD-bd"/>
</dbReference>
<dbReference type="RefSeq" id="WP_209635005.1">
    <property type="nucleotide sequence ID" value="NZ_JAGINW010000001.1"/>
</dbReference>
<organism evidence="5 6">
    <name type="scientific">Kibdelosporangium banguiense</name>
    <dbReference type="NCBI Taxonomy" id="1365924"/>
    <lineage>
        <taxon>Bacteria</taxon>
        <taxon>Bacillati</taxon>
        <taxon>Actinomycetota</taxon>
        <taxon>Actinomycetes</taxon>
        <taxon>Pseudonocardiales</taxon>
        <taxon>Pseudonocardiaceae</taxon>
        <taxon>Kibdelosporangium</taxon>
    </lineage>
</organism>
<dbReference type="Proteomes" id="UP001519332">
    <property type="component" value="Unassembled WGS sequence"/>
</dbReference>
<keyword evidence="3" id="KW-0274">FAD</keyword>
<dbReference type="PRINTS" id="PR00420">
    <property type="entry name" value="RNGMNOXGNASE"/>
</dbReference>
<evidence type="ECO:0000256" key="1">
    <source>
        <dbReference type="ARBA" id="ARBA00001974"/>
    </source>
</evidence>
<feature type="domain" description="FAD-binding" evidence="4">
    <location>
        <begin position="2"/>
        <end position="331"/>
    </location>
</feature>
<evidence type="ECO:0000256" key="3">
    <source>
        <dbReference type="ARBA" id="ARBA00022827"/>
    </source>
</evidence>
<dbReference type="InterPro" id="IPR036188">
    <property type="entry name" value="FAD/NAD-bd_sf"/>
</dbReference>
<dbReference type="PANTHER" id="PTHR43004:SF19">
    <property type="entry name" value="BINDING MONOOXYGENASE, PUTATIVE (JCVI)-RELATED"/>
    <property type="match status" value="1"/>
</dbReference>
<dbReference type="PANTHER" id="PTHR43004">
    <property type="entry name" value="TRK SYSTEM POTASSIUM UPTAKE PROTEIN"/>
    <property type="match status" value="1"/>
</dbReference>
<evidence type="ECO:0000313" key="5">
    <source>
        <dbReference type="EMBL" id="MBP2320628.1"/>
    </source>
</evidence>
<protein>
    <submittedName>
        <fullName evidence="5">2-polyprenyl-6-methoxyphenol hydroxylase-like FAD-dependent oxidoreductase</fullName>
    </submittedName>
</protein>
<proteinExistence type="predicted"/>
<sequence length="447" mass="49123">MHVLIAGAGPTGLMLAGDLAEAGVQVTVLERRTSESNMTRAFGVHARTLEELDMRGLADKLPGQTVQRLRLFDRVQVDLSVLPSRFNHLLITPQYEVEKVLLERADRLGVKIELGAEVVGLTQDKDGVTVEIRDEHGETSTRTGQYLVGADGVHSKVRQLLGLPFPGKAVVKSIMLADVRLTELPEDVLRVNAVGDGFTFVAPFGDGWYRVFAWDRRHQVDDKAPLELDEIRAVTKRALGTDMGMHDPRWMSRFHSDERQVPKYRVGRVFLAGDAAHCHSPAGGQGMNTGIQDAANLGWKLAAVLHGHARDELLDTYQQERHPVGKAVLRSSGAIIRLAMVKSRLGQAVRGVIGGFALSRPGILRKVAGQVSGIGIHYGAQKRIEDIELTTGRLFEALRGGHFVLVTDEPAEVPDFVRVVKPVRPVAQPILVRPDGYVTTWDDVKCR</sequence>
<dbReference type="EMBL" id="JAGINW010000001">
    <property type="protein sequence ID" value="MBP2320628.1"/>
    <property type="molecule type" value="Genomic_DNA"/>
</dbReference>
<keyword evidence="2" id="KW-0285">Flavoprotein</keyword>
<keyword evidence="6" id="KW-1185">Reference proteome</keyword>
<evidence type="ECO:0000256" key="2">
    <source>
        <dbReference type="ARBA" id="ARBA00022630"/>
    </source>
</evidence>
<gene>
    <name evidence="5" type="ORF">JOF56_001013</name>
</gene>
<reference evidence="5 6" key="1">
    <citation type="submission" date="2021-03" db="EMBL/GenBank/DDBJ databases">
        <title>Sequencing the genomes of 1000 actinobacteria strains.</title>
        <authorList>
            <person name="Klenk H.-P."/>
        </authorList>
    </citation>
    <scope>NUCLEOTIDE SEQUENCE [LARGE SCALE GENOMIC DNA]</scope>
    <source>
        <strain evidence="5 6">DSM 46670</strain>
    </source>
</reference>
<dbReference type="Gene3D" id="3.30.70.2450">
    <property type="match status" value="1"/>
</dbReference>
<comment type="cofactor">
    <cofactor evidence="1">
        <name>FAD</name>
        <dbReference type="ChEBI" id="CHEBI:57692"/>
    </cofactor>
</comment>
<dbReference type="SUPFAM" id="SSF51905">
    <property type="entry name" value="FAD/NAD(P)-binding domain"/>
    <property type="match status" value="1"/>
</dbReference>
<dbReference type="InterPro" id="IPR050641">
    <property type="entry name" value="RIFMO-like"/>
</dbReference>